<keyword evidence="2" id="KW-1185">Reference proteome</keyword>
<organism evidence="1">
    <name type="scientific">Oryza punctata</name>
    <name type="common">Red rice</name>
    <dbReference type="NCBI Taxonomy" id="4537"/>
    <lineage>
        <taxon>Eukaryota</taxon>
        <taxon>Viridiplantae</taxon>
        <taxon>Streptophyta</taxon>
        <taxon>Embryophyta</taxon>
        <taxon>Tracheophyta</taxon>
        <taxon>Spermatophyta</taxon>
        <taxon>Magnoliopsida</taxon>
        <taxon>Liliopsida</taxon>
        <taxon>Poales</taxon>
        <taxon>Poaceae</taxon>
        <taxon>BOP clade</taxon>
        <taxon>Oryzoideae</taxon>
        <taxon>Oryzeae</taxon>
        <taxon>Oryzinae</taxon>
        <taxon>Oryza</taxon>
    </lineage>
</organism>
<reference evidence="1" key="2">
    <citation type="submission" date="2018-05" db="EMBL/GenBank/DDBJ databases">
        <title>OpunRS2 (Oryza punctata Reference Sequence Version 2).</title>
        <authorList>
            <person name="Zhang J."/>
            <person name="Kudrna D."/>
            <person name="Lee S."/>
            <person name="Talag J."/>
            <person name="Welchert J."/>
            <person name="Wing R.A."/>
        </authorList>
    </citation>
    <scope>NUCLEOTIDE SEQUENCE [LARGE SCALE GENOMIC DNA]</scope>
</reference>
<evidence type="ECO:0000313" key="2">
    <source>
        <dbReference type="Proteomes" id="UP000026962"/>
    </source>
</evidence>
<dbReference type="EnsemblPlants" id="OPUNC11G09870.1">
    <property type="protein sequence ID" value="OPUNC11G09870.1"/>
    <property type="gene ID" value="OPUNC11G09870"/>
</dbReference>
<dbReference type="Gramene" id="OPUNC11G09870.1">
    <property type="protein sequence ID" value="OPUNC11G09870.1"/>
    <property type="gene ID" value="OPUNC11G09870"/>
</dbReference>
<name>A0A0E0MEY0_ORYPU</name>
<protein>
    <submittedName>
        <fullName evidence="1">Uncharacterized protein</fullName>
    </submittedName>
</protein>
<dbReference type="Proteomes" id="UP000026962">
    <property type="component" value="Chromosome 11"/>
</dbReference>
<sequence length="175" mass="18944">MISIRLALLVHRRSPLQAPVSSLIPCLQNPAFQLVVPAKAFGDLLNLRLYARCSKSSSRSCWPPQPSFALAAGGIPLFGFFPPSTSLFPAAVDRASQSHLHSPISGGEEHLVANPQWLDDVKPRQPPNVPGWTGQGTGDLKGGQYLEMTKNVRNGTRQVIHTQVHGEKFCATSKA</sequence>
<proteinExistence type="predicted"/>
<accession>A0A0E0MEY0</accession>
<reference evidence="1" key="1">
    <citation type="submission" date="2015-04" db="UniProtKB">
        <authorList>
            <consortium name="EnsemblPlants"/>
        </authorList>
    </citation>
    <scope>IDENTIFICATION</scope>
</reference>
<dbReference type="AlphaFoldDB" id="A0A0E0MEY0"/>
<evidence type="ECO:0000313" key="1">
    <source>
        <dbReference type="EnsemblPlants" id="OPUNC11G09870.1"/>
    </source>
</evidence>
<dbReference type="HOGENOM" id="CLU_1534966_0_0_1"/>